<protein>
    <submittedName>
        <fullName evidence="7">Subtilisin-like protein serine protease</fullName>
    </submittedName>
</protein>
<dbReference type="InterPro" id="IPR015500">
    <property type="entry name" value="Peptidase_S8_subtilisin-rel"/>
</dbReference>
<dbReference type="AlphaFoldDB" id="A0A0G0GSZ4"/>
<evidence type="ECO:0000259" key="6">
    <source>
        <dbReference type="Pfam" id="PF00082"/>
    </source>
</evidence>
<dbReference type="PROSITE" id="PS00138">
    <property type="entry name" value="SUBTILASE_SER"/>
    <property type="match status" value="1"/>
</dbReference>
<feature type="non-terminal residue" evidence="7">
    <location>
        <position position="738"/>
    </location>
</feature>
<evidence type="ECO:0000256" key="4">
    <source>
        <dbReference type="ARBA" id="ARBA00022825"/>
    </source>
</evidence>
<keyword evidence="4 5" id="KW-0720">Serine protease</keyword>
<dbReference type="GO" id="GO:0006508">
    <property type="term" value="P:proteolysis"/>
    <property type="evidence" value="ECO:0007669"/>
    <property type="project" value="UniProtKB-KW"/>
</dbReference>
<comment type="caution">
    <text evidence="7">The sequence shown here is derived from an EMBL/GenBank/DDBJ whole genome shotgun (WGS) entry which is preliminary data.</text>
</comment>
<dbReference type="InterPro" id="IPR050131">
    <property type="entry name" value="Peptidase_S8_subtilisin-like"/>
</dbReference>
<evidence type="ECO:0000256" key="2">
    <source>
        <dbReference type="ARBA" id="ARBA00022670"/>
    </source>
</evidence>
<evidence type="ECO:0000256" key="5">
    <source>
        <dbReference type="PROSITE-ProRule" id="PRU01240"/>
    </source>
</evidence>
<reference evidence="7 8" key="1">
    <citation type="journal article" date="2015" name="Nature">
        <title>rRNA introns, odd ribosomes, and small enigmatic genomes across a large radiation of phyla.</title>
        <authorList>
            <person name="Brown C.T."/>
            <person name="Hug L.A."/>
            <person name="Thomas B.C."/>
            <person name="Sharon I."/>
            <person name="Castelle C.J."/>
            <person name="Singh A."/>
            <person name="Wilkins M.J."/>
            <person name="Williams K.H."/>
            <person name="Banfield J.F."/>
        </authorList>
    </citation>
    <scope>NUCLEOTIDE SEQUENCE [LARGE SCALE GENOMIC DNA]</scope>
</reference>
<name>A0A0G0GSZ4_9BACT</name>
<dbReference type="InterPro" id="IPR023828">
    <property type="entry name" value="Peptidase_S8_Ser-AS"/>
</dbReference>
<dbReference type="InterPro" id="IPR036852">
    <property type="entry name" value="Peptidase_S8/S53_dom_sf"/>
</dbReference>
<organism evidence="7 8">
    <name type="scientific">candidate division WS6 bacterium GW2011_GWA2_37_6</name>
    <dbReference type="NCBI Taxonomy" id="1619087"/>
    <lineage>
        <taxon>Bacteria</taxon>
        <taxon>Candidatus Dojkabacteria</taxon>
    </lineage>
</organism>
<dbReference type="PROSITE" id="PS00137">
    <property type="entry name" value="SUBTILASE_HIS"/>
    <property type="match status" value="1"/>
</dbReference>
<dbReference type="Pfam" id="PF00082">
    <property type="entry name" value="Peptidase_S8"/>
    <property type="match status" value="1"/>
</dbReference>
<dbReference type="InterPro" id="IPR000209">
    <property type="entry name" value="Peptidase_S8/S53_dom"/>
</dbReference>
<dbReference type="PANTHER" id="PTHR43806:SF11">
    <property type="entry name" value="CEREVISIN-RELATED"/>
    <property type="match status" value="1"/>
</dbReference>
<gene>
    <name evidence="7" type="ORF">US52_C0069G0005</name>
</gene>
<dbReference type="GO" id="GO:0004252">
    <property type="term" value="F:serine-type endopeptidase activity"/>
    <property type="evidence" value="ECO:0007669"/>
    <property type="project" value="UniProtKB-UniRule"/>
</dbReference>
<keyword evidence="2 5" id="KW-0645">Protease</keyword>
<sequence length="738" mass="81476">MSKKISNLLIVFIIFITTTGIVNPVLAIDKNSDPSGLKIIKPTSEDNLKLARIQVEEELKEPHKNNFFFVKYKKGVSAEKKKSITSKNEAEDLSKAFNNPLLEKKDISIIKAGDESKLKDLMTKFKVDDNVEWVQSNNIFKKSAWTRDDNTKRATPNDYDPVKHWYYDKKKLPEAYYDQGCGLIDDSACGGSNNVVVAVLDSGLAFENRERYFYHPTATYYTYFYKAPEINGIDLWINEGESYDHNDNDNNGFCDDVHGINIEHWITGHDWDSDDAWRCTNNFIESGDEGKMDDEEGHGTFVTGIISSLIDNGADTSFGIAPKVQIMPVRILDHWGETDLISVYMGIYYAVHEGADIINLSIEGNDSEGILIDVIQYAKDNNVLIVASSGNGNTNINYPAVYSRYFDNVISVGASTESNSRASYSNYGTDLNMVAPVGENGVWHQTYQDTEYWHDNNILYQPGTRRSARDFSKFAYHTWAGTSFAAPQVTAAAALALSANPNLTVRQLHDLVVGSSTVLGGGVNPNTGYGLLNVQAILHNVNNPPVLPDPEPFPLPPVSSRSANGDTLKDIIAFNTTTRQIDVTLSTGQDFGGGFNGFQLWNSNSGYSPKDWLLLKPADVDGDGDVDIIAFNKINGQIDVSLSDGKSFGGGWKGYQVWNTRSGYSLSSWVLLDPADVTGDGLADIIAFNPSSRQIDVTPSTGRNFGNGYKGYQVWNTNSGYSLNSWTLLSPADVNGDR</sequence>
<evidence type="ECO:0000313" key="7">
    <source>
        <dbReference type="EMBL" id="KKQ34183.1"/>
    </source>
</evidence>
<dbReference type="Gene3D" id="3.40.50.200">
    <property type="entry name" value="Peptidase S8/S53 domain"/>
    <property type="match status" value="1"/>
</dbReference>
<dbReference type="PANTHER" id="PTHR43806">
    <property type="entry name" value="PEPTIDASE S8"/>
    <property type="match status" value="1"/>
</dbReference>
<feature type="active site" description="Charge relay system" evidence="5">
    <location>
        <position position="298"/>
    </location>
</feature>
<dbReference type="PRINTS" id="PR00723">
    <property type="entry name" value="SUBTILISIN"/>
</dbReference>
<feature type="active site" description="Charge relay system" evidence="5">
    <location>
        <position position="201"/>
    </location>
</feature>
<evidence type="ECO:0000256" key="1">
    <source>
        <dbReference type="ARBA" id="ARBA00011073"/>
    </source>
</evidence>
<dbReference type="PROSITE" id="PS51892">
    <property type="entry name" value="SUBTILASE"/>
    <property type="match status" value="1"/>
</dbReference>
<accession>A0A0G0GSZ4</accession>
<evidence type="ECO:0000256" key="3">
    <source>
        <dbReference type="ARBA" id="ARBA00022801"/>
    </source>
</evidence>
<keyword evidence="3 5" id="KW-0378">Hydrolase</keyword>
<dbReference type="SUPFAM" id="SSF52743">
    <property type="entry name" value="Subtilisin-like"/>
    <property type="match status" value="1"/>
</dbReference>
<proteinExistence type="inferred from homology"/>
<evidence type="ECO:0000313" key="8">
    <source>
        <dbReference type="Proteomes" id="UP000034852"/>
    </source>
</evidence>
<dbReference type="EMBL" id="LBTH01000069">
    <property type="protein sequence ID" value="KKQ34183.1"/>
    <property type="molecule type" value="Genomic_DNA"/>
</dbReference>
<feature type="active site" description="Charge relay system" evidence="5">
    <location>
        <position position="483"/>
    </location>
</feature>
<comment type="similarity">
    <text evidence="1 5">Belongs to the peptidase S8 family.</text>
</comment>
<feature type="domain" description="Peptidase S8/S53" evidence="6">
    <location>
        <begin position="193"/>
        <end position="530"/>
    </location>
</feature>
<dbReference type="InterPro" id="IPR022398">
    <property type="entry name" value="Peptidase_S8_His-AS"/>
</dbReference>
<dbReference type="Proteomes" id="UP000034852">
    <property type="component" value="Unassembled WGS sequence"/>
</dbReference>